<evidence type="ECO:0000313" key="3">
    <source>
        <dbReference type="EMBL" id="BEI89361.1"/>
    </source>
</evidence>
<sequence>MSGRLVPILLAAGVGIVSGVYIWNEPLQQATGLRPAPEGVKPVIDWKAQKDAGDAPAAEPTKPAPATEKMLADAKK</sequence>
<feature type="compositionally biased region" description="Low complexity" evidence="1">
    <location>
        <begin position="55"/>
        <end position="69"/>
    </location>
</feature>
<protein>
    <submittedName>
        <fullName evidence="3">Uncharacterized protein</fullName>
    </submittedName>
</protein>
<keyword evidence="2" id="KW-1133">Transmembrane helix</keyword>
<evidence type="ECO:0000313" key="4">
    <source>
        <dbReference type="Proteomes" id="UP001233271"/>
    </source>
</evidence>
<name>A0AA48L034_9TREE</name>
<dbReference type="InterPro" id="IPR057394">
    <property type="entry name" value="PIGBOS1"/>
</dbReference>
<accession>A0AA48L034</accession>
<proteinExistence type="predicted"/>
<organism evidence="3 4">
    <name type="scientific">Cutaneotrichosporon cavernicola</name>
    <dbReference type="NCBI Taxonomy" id="279322"/>
    <lineage>
        <taxon>Eukaryota</taxon>
        <taxon>Fungi</taxon>
        <taxon>Dikarya</taxon>
        <taxon>Basidiomycota</taxon>
        <taxon>Agaricomycotina</taxon>
        <taxon>Tremellomycetes</taxon>
        <taxon>Trichosporonales</taxon>
        <taxon>Trichosporonaceae</taxon>
        <taxon>Cutaneotrichosporon</taxon>
    </lineage>
</organism>
<feature type="transmembrane region" description="Helical" evidence="2">
    <location>
        <begin position="6"/>
        <end position="24"/>
    </location>
</feature>
<reference evidence="3" key="1">
    <citation type="journal article" date="2023" name="BMC Genomics">
        <title>Chromosome-level genome assemblies of Cutaneotrichosporon spp. (Trichosporonales, Basidiomycota) reveal imbalanced evolution between nucleotide sequences and chromosome synteny.</title>
        <authorList>
            <person name="Kobayashi Y."/>
            <person name="Kayamori A."/>
            <person name="Aoki K."/>
            <person name="Shiwa Y."/>
            <person name="Matsutani M."/>
            <person name="Fujita N."/>
            <person name="Sugita T."/>
            <person name="Iwasaki W."/>
            <person name="Tanaka N."/>
            <person name="Takashima M."/>
        </authorList>
    </citation>
    <scope>NUCLEOTIDE SEQUENCE</scope>
    <source>
        <strain evidence="3">HIS019</strain>
    </source>
</reference>
<feature type="region of interest" description="Disordered" evidence="1">
    <location>
        <begin position="48"/>
        <end position="76"/>
    </location>
</feature>
<evidence type="ECO:0000256" key="2">
    <source>
        <dbReference type="SAM" id="Phobius"/>
    </source>
</evidence>
<dbReference type="Proteomes" id="UP001233271">
    <property type="component" value="Chromosome 2"/>
</dbReference>
<dbReference type="Pfam" id="PF23670">
    <property type="entry name" value="PIGBOS1"/>
    <property type="match status" value="1"/>
</dbReference>
<dbReference type="EMBL" id="AP028213">
    <property type="protein sequence ID" value="BEI89361.1"/>
    <property type="molecule type" value="Genomic_DNA"/>
</dbReference>
<keyword evidence="4" id="KW-1185">Reference proteome</keyword>
<dbReference type="RefSeq" id="XP_060454627.1">
    <property type="nucleotide sequence ID" value="XM_060597766.1"/>
</dbReference>
<dbReference type="AlphaFoldDB" id="A0AA48L034"/>
<gene>
    <name evidence="3" type="ORF">CcaverHIS019_0207230</name>
</gene>
<dbReference type="GeneID" id="85493232"/>
<evidence type="ECO:0000256" key="1">
    <source>
        <dbReference type="SAM" id="MobiDB-lite"/>
    </source>
</evidence>
<dbReference type="KEGG" id="ccac:CcaHIS019_0207230"/>
<keyword evidence="2" id="KW-0812">Transmembrane</keyword>
<keyword evidence="2" id="KW-0472">Membrane</keyword>